<comment type="caution">
    <text evidence="9">The sequence shown here is derived from an EMBL/GenBank/DDBJ whole genome shotgun (WGS) entry which is preliminary data.</text>
</comment>
<dbReference type="Proteomes" id="UP000758155">
    <property type="component" value="Unassembled WGS sequence"/>
</dbReference>
<evidence type="ECO:0000313" key="9">
    <source>
        <dbReference type="EMBL" id="KAF3048004.1"/>
    </source>
</evidence>
<keyword evidence="2 7" id="KW-0575">Peroxidase</keyword>
<dbReference type="EC" id="1.11.1.-" evidence="7"/>
<evidence type="ECO:0000256" key="7">
    <source>
        <dbReference type="RuleBase" id="RU363051"/>
    </source>
</evidence>
<dbReference type="PROSITE" id="PS50873">
    <property type="entry name" value="PEROXIDASE_4"/>
    <property type="match status" value="1"/>
</dbReference>
<evidence type="ECO:0000256" key="2">
    <source>
        <dbReference type="ARBA" id="ARBA00022559"/>
    </source>
</evidence>
<comment type="cofactor">
    <cofactor evidence="6">
        <name>heme b</name>
        <dbReference type="ChEBI" id="CHEBI:60344"/>
    </cofactor>
    <text evidence="6">Binds 1 heme b (iron(II)-protoporphyrin IX) group per subunit.</text>
</comment>
<keyword evidence="6 7" id="KW-0479">Metal-binding</keyword>
<dbReference type="InterPro" id="IPR001621">
    <property type="entry name" value="Ligninase"/>
</dbReference>
<accession>A0A9P5C6D7</accession>
<dbReference type="AlphaFoldDB" id="A0A9P5C6D7"/>
<keyword evidence="6 7" id="KW-0106">Calcium</keyword>
<name>A0A9P5C6D7_9PLEO</name>
<dbReference type="GO" id="GO:0000302">
    <property type="term" value="P:response to reactive oxygen species"/>
    <property type="evidence" value="ECO:0007669"/>
    <property type="project" value="TreeGrafter"/>
</dbReference>
<feature type="binding site" evidence="6">
    <location>
        <position position="72"/>
    </location>
    <ligand>
        <name>Ca(2+)</name>
        <dbReference type="ChEBI" id="CHEBI:29108"/>
        <label>2</label>
    </ligand>
</feature>
<reference evidence="9" key="1">
    <citation type="submission" date="2019-04" db="EMBL/GenBank/DDBJ databases">
        <title>Sequencing of skin fungus with MAO and IRED activity.</title>
        <authorList>
            <person name="Marsaioli A.J."/>
            <person name="Bonatto J.M.C."/>
            <person name="Reis Junior O."/>
        </authorList>
    </citation>
    <scope>NUCLEOTIDE SEQUENCE</scope>
    <source>
        <strain evidence="9">28M1</strain>
    </source>
</reference>
<keyword evidence="5" id="KW-0325">Glycoprotein</keyword>
<dbReference type="EMBL" id="SWKV01000001">
    <property type="protein sequence ID" value="KAF3048004.1"/>
    <property type="molecule type" value="Genomic_DNA"/>
</dbReference>
<gene>
    <name evidence="9" type="ORF">E8E12_005850</name>
</gene>
<feature type="binding site" evidence="6">
    <location>
        <position position="96"/>
    </location>
    <ligand>
        <name>Ca(2+)</name>
        <dbReference type="ChEBI" id="CHEBI:29108"/>
        <label>2</label>
    </ligand>
</feature>
<dbReference type="Gene3D" id="1.10.420.10">
    <property type="entry name" value="Peroxidase, domain 2"/>
    <property type="match status" value="1"/>
</dbReference>
<organism evidence="9 10">
    <name type="scientific">Didymella heteroderae</name>
    <dbReference type="NCBI Taxonomy" id="1769908"/>
    <lineage>
        <taxon>Eukaryota</taxon>
        <taxon>Fungi</taxon>
        <taxon>Dikarya</taxon>
        <taxon>Ascomycota</taxon>
        <taxon>Pezizomycotina</taxon>
        <taxon>Dothideomycetes</taxon>
        <taxon>Pleosporomycetidae</taxon>
        <taxon>Pleosporales</taxon>
        <taxon>Pleosporineae</taxon>
        <taxon>Didymellaceae</taxon>
        <taxon>Didymella</taxon>
    </lineage>
</organism>
<comment type="similarity">
    <text evidence="1 7">Belongs to the peroxidase family. Ligninase subfamily.</text>
</comment>
<dbReference type="Gene3D" id="1.10.520.10">
    <property type="match status" value="1"/>
</dbReference>
<dbReference type="PANTHER" id="PTHR31356:SF66">
    <property type="entry name" value="CATALASE-PEROXIDASE"/>
    <property type="match status" value="1"/>
</dbReference>
<dbReference type="GO" id="GO:0042744">
    <property type="term" value="P:hydrogen peroxide catabolic process"/>
    <property type="evidence" value="ECO:0007669"/>
    <property type="project" value="TreeGrafter"/>
</dbReference>
<feature type="binding site" description="axial binding residue" evidence="6">
    <location>
        <position position="71"/>
    </location>
    <ligand>
        <name>heme b</name>
        <dbReference type="ChEBI" id="CHEBI:60344"/>
    </ligand>
    <ligandPart>
        <name>Fe</name>
        <dbReference type="ChEBI" id="CHEBI:18248"/>
    </ligandPart>
</feature>
<keyword evidence="4 7" id="KW-0560">Oxidoreductase</keyword>
<dbReference type="PRINTS" id="PR00462">
    <property type="entry name" value="LIGNINASE"/>
</dbReference>
<feature type="binding site" evidence="6">
    <location>
        <position position="91"/>
    </location>
    <ligand>
        <name>Ca(2+)</name>
        <dbReference type="ChEBI" id="CHEBI:29108"/>
        <label>2</label>
    </ligand>
</feature>
<dbReference type="GO" id="GO:0046872">
    <property type="term" value="F:metal ion binding"/>
    <property type="evidence" value="ECO:0007669"/>
    <property type="project" value="UniProtKB-UniRule"/>
</dbReference>
<dbReference type="InterPro" id="IPR002016">
    <property type="entry name" value="Haem_peroxidase"/>
</dbReference>
<dbReference type="SUPFAM" id="SSF48113">
    <property type="entry name" value="Heme-dependent peroxidases"/>
    <property type="match status" value="1"/>
</dbReference>
<comment type="cofactor">
    <cofactor evidence="6 7">
        <name>Ca(2+)</name>
        <dbReference type="ChEBI" id="CHEBI:29108"/>
    </cofactor>
    <text evidence="6 7">Binds 2 calcium ions per subunit.</text>
</comment>
<dbReference type="GO" id="GO:0034599">
    <property type="term" value="P:cellular response to oxidative stress"/>
    <property type="evidence" value="ECO:0007669"/>
    <property type="project" value="InterPro"/>
</dbReference>
<keyword evidence="10" id="KW-1185">Reference proteome</keyword>
<keyword evidence="3 6" id="KW-0349">Heme</keyword>
<dbReference type="Pfam" id="PF00141">
    <property type="entry name" value="peroxidase"/>
    <property type="match status" value="1"/>
</dbReference>
<dbReference type="OrthoDB" id="2113341at2759"/>
<evidence type="ECO:0000256" key="1">
    <source>
        <dbReference type="ARBA" id="ARBA00006089"/>
    </source>
</evidence>
<evidence type="ECO:0000256" key="3">
    <source>
        <dbReference type="ARBA" id="ARBA00022617"/>
    </source>
</evidence>
<dbReference type="GO" id="GO:0020037">
    <property type="term" value="F:heme binding"/>
    <property type="evidence" value="ECO:0007669"/>
    <property type="project" value="UniProtKB-UniRule"/>
</dbReference>
<evidence type="ECO:0000259" key="8">
    <source>
        <dbReference type="PROSITE" id="PS50873"/>
    </source>
</evidence>
<feature type="domain" description="Plant heme peroxidase family profile" evidence="8">
    <location>
        <begin position="1"/>
        <end position="77"/>
    </location>
</feature>
<keyword evidence="6" id="KW-0408">Iron</keyword>
<evidence type="ECO:0000256" key="5">
    <source>
        <dbReference type="ARBA" id="ARBA00023180"/>
    </source>
</evidence>
<dbReference type="GO" id="GO:0004601">
    <property type="term" value="F:peroxidase activity"/>
    <property type="evidence" value="ECO:0007669"/>
    <property type="project" value="UniProtKB-KW"/>
</dbReference>
<evidence type="ECO:0000256" key="6">
    <source>
        <dbReference type="PIRSR" id="PIRSR601621-2"/>
    </source>
</evidence>
<evidence type="ECO:0000313" key="10">
    <source>
        <dbReference type="Proteomes" id="UP000758155"/>
    </source>
</evidence>
<proteinExistence type="inferred from homology"/>
<dbReference type="PANTHER" id="PTHR31356">
    <property type="entry name" value="THYLAKOID LUMENAL 29 KDA PROTEIN, CHLOROPLASTIC-RELATED"/>
    <property type="match status" value="1"/>
</dbReference>
<dbReference type="InterPro" id="IPR044831">
    <property type="entry name" value="Ccp1-like"/>
</dbReference>
<feature type="binding site" evidence="6">
    <location>
        <position position="89"/>
    </location>
    <ligand>
        <name>Ca(2+)</name>
        <dbReference type="ChEBI" id="CHEBI:29108"/>
        <label>2</label>
    </ligand>
</feature>
<evidence type="ECO:0000256" key="4">
    <source>
        <dbReference type="ARBA" id="ARBA00023002"/>
    </source>
</evidence>
<dbReference type="InterPro" id="IPR010255">
    <property type="entry name" value="Haem_peroxidase_sf"/>
</dbReference>
<sequence>MADLIQMGANVATVVCPLGPRTRTFVGRTDSSRPAVNGLLPNVFAEADALIDLFDNKTIKVHGLTALVGAHTVSQQHFVDPGRSGDPQDSTPGIWDVAFYNETLSANVPKRVFKFPSDVKLSQNSRASGEWNQFVIGQEHWNEDYAREYVRLSLLGVNNINYLTECSHVLPRRTDTVKTADNPANLKNWLNSVGKTGTSDKIESGTGVKN</sequence>
<protein>
    <recommendedName>
        <fullName evidence="7">Peroxidase</fullName>
        <ecNumber evidence="7">1.11.1.-</ecNumber>
    </recommendedName>
</protein>